<name>A0ACB7YXT4_9ERIC</name>
<dbReference type="EMBL" id="CM037153">
    <property type="protein sequence ID" value="KAH7858118.1"/>
    <property type="molecule type" value="Genomic_DNA"/>
</dbReference>
<reference evidence="1 2" key="1">
    <citation type="journal article" date="2021" name="Hortic Res">
        <title>High-quality reference genome and annotation aids understanding of berry development for evergreen blueberry (Vaccinium darrowii).</title>
        <authorList>
            <person name="Yu J."/>
            <person name="Hulse-Kemp A.M."/>
            <person name="Babiker E."/>
            <person name="Staton M."/>
        </authorList>
    </citation>
    <scope>NUCLEOTIDE SEQUENCE [LARGE SCALE GENOMIC DNA]</scope>
    <source>
        <strain evidence="2">cv. NJ 8807/NJ 8810</strain>
        <tissue evidence="1">Young leaf</tissue>
    </source>
</reference>
<comment type="caution">
    <text evidence="1">The sequence shown here is derived from an EMBL/GenBank/DDBJ whole genome shotgun (WGS) entry which is preliminary data.</text>
</comment>
<organism evidence="1 2">
    <name type="scientific">Vaccinium darrowii</name>
    <dbReference type="NCBI Taxonomy" id="229202"/>
    <lineage>
        <taxon>Eukaryota</taxon>
        <taxon>Viridiplantae</taxon>
        <taxon>Streptophyta</taxon>
        <taxon>Embryophyta</taxon>
        <taxon>Tracheophyta</taxon>
        <taxon>Spermatophyta</taxon>
        <taxon>Magnoliopsida</taxon>
        <taxon>eudicotyledons</taxon>
        <taxon>Gunneridae</taxon>
        <taxon>Pentapetalae</taxon>
        <taxon>asterids</taxon>
        <taxon>Ericales</taxon>
        <taxon>Ericaceae</taxon>
        <taxon>Vaccinioideae</taxon>
        <taxon>Vaccinieae</taxon>
        <taxon>Vaccinium</taxon>
    </lineage>
</organism>
<gene>
    <name evidence="1" type="ORF">Vadar_020163</name>
</gene>
<evidence type="ECO:0000313" key="1">
    <source>
        <dbReference type="EMBL" id="KAH7858118.1"/>
    </source>
</evidence>
<protein>
    <submittedName>
        <fullName evidence="1">Uncharacterized protein</fullName>
    </submittedName>
</protein>
<proteinExistence type="predicted"/>
<dbReference type="Proteomes" id="UP000828048">
    <property type="component" value="Chromosome 3"/>
</dbReference>
<keyword evidence="2" id="KW-1185">Reference proteome</keyword>
<sequence>MEEKSQEIIKNENQPMMAANSTLSDQIPTSFGYPAGIFDMPCDYVEKGSFDFGFMDILGIQDYYCTTTTSNNYTTAATTPSSLFDLFQTPPVTVIPSPASTSEVVNTPATPNSTSISSSSTEAANDHDQTKATKVEQDEGEEEELENDQDKTKKELLKPKKKNQKRQREPRFAFMTKSEVDHLDDGFRWRKYGQKAVKNSPFPRSYYRCTTPACGVKKRVERSSDDPSIVVTTYEGTHTHPCPVTPRGSIGIMPGTAPPFNGGIGGGASSYIIPPPHHYQQQQPYFHSQTPTSLSFGNITATSTTASSLSFPSFDQERRFCPSPADSFLRDHGLLQDMIVPSLQVRKEPKDEWN</sequence>
<evidence type="ECO:0000313" key="2">
    <source>
        <dbReference type="Proteomes" id="UP000828048"/>
    </source>
</evidence>
<accession>A0ACB7YXT4</accession>